<comment type="caution">
    <text evidence="6">The sequence shown here is derived from an EMBL/GenBank/DDBJ whole genome shotgun (WGS) entry which is preliminary data.</text>
</comment>
<comment type="subcellular location">
    <subcellularLocation>
        <location evidence="1 5">Bacterial flagellum basal body</location>
    </subcellularLocation>
</comment>
<keyword evidence="6" id="KW-0969">Cilium</keyword>
<dbReference type="PANTHER" id="PTHR34653">
    <property type="match status" value="1"/>
</dbReference>
<dbReference type="PANTHER" id="PTHR34653:SF1">
    <property type="entry name" value="FLAGELLAR HOOK-BASAL BODY COMPLEX PROTEIN FLIE"/>
    <property type="match status" value="1"/>
</dbReference>
<dbReference type="HAMAP" id="MF_00724">
    <property type="entry name" value="FliE"/>
    <property type="match status" value="1"/>
</dbReference>
<proteinExistence type="inferred from homology"/>
<evidence type="ECO:0000256" key="4">
    <source>
        <dbReference type="ARBA" id="ARBA00023143"/>
    </source>
</evidence>
<dbReference type="RefSeq" id="WP_380696440.1">
    <property type="nucleotide sequence ID" value="NZ_JBHRYR010000003.1"/>
</dbReference>
<evidence type="ECO:0000256" key="5">
    <source>
        <dbReference type="HAMAP-Rule" id="MF_00724"/>
    </source>
</evidence>
<dbReference type="Pfam" id="PF02049">
    <property type="entry name" value="FliE"/>
    <property type="match status" value="1"/>
</dbReference>
<comment type="similarity">
    <text evidence="2 5">Belongs to the FliE family.</text>
</comment>
<dbReference type="NCBIfam" id="TIGR00205">
    <property type="entry name" value="fliE"/>
    <property type="match status" value="1"/>
</dbReference>
<keyword evidence="6" id="KW-0966">Cell projection</keyword>
<sequence length="142" mass="15811">MINNRMDVQDVLSQMRQMRSQMQIQPQPMQNMNPAAMAQQLNQLTQGTAIADQPRGIASVNDVGTVRDAPRFGEMFKSAIDTVNASQQEASRMRTAYEQGVPGIDLPEVMIAANKASITREATTQVRNKLLEAYKEIMNMPV</sequence>
<keyword evidence="6" id="KW-0282">Flagellum</keyword>
<evidence type="ECO:0000313" key="6">
    <source>
        <dbReference type="EMBL" id="MFC3853361.1"/>
    </source>
</evidence>
<keyword evidence="4 5" id="KW-0975">Bacterial flagellum</keyword>
<evidence type="ECO:0000256" key="2">
    <source>
        <dbReference type="ARBA" id="ARBA00009272"/>
    </source>
</evidence>
<gene>
    <name evidence="5 6" type="primary">fliE</name>
    <name evidence="6" type="ORF">ACFOOG_11005</name>
</gene>
<organism evidence="6 7">
    <name type="scientific">Saccharospirillum mangrovi</name>
    <dbReference type="NCBI Taxonomy" id="2161747"/>
    <lineage>
        <taxon>Bacteria</taxon>
        <taxon>Pseudomonadati</taxon>
        <taxon>Pseudomonadota</taxon>
        <taxon>Gammaproteobacteria</taxon>
        <taxon>Oceanospirillales</taxon>
        <taxon>Saccharospirillaceae</taxon>
        <taxon>Saccharospirillum</taxon>
    </lineage>
</organism>
<dbReference type="PRINTS" id="PR01006">
    <property type="entry name" value="FLGHOOKFLIE"/>
</dbReference>
<dbReference type="EMBL" id="JBHRYR010000003">
    <property type="protein sequence ID" value="MFC3853361.1"/>
    <property type="molecule type" value="Genomic_DNA"/>
</dbReference>
<accession>A0ABV7ZYR2</accession>
<dbReference type="InterPro" id="IPR001624">
    <property type="entry name" value="FliE"/>
</dbReference>
<protein>
    <recommendedName>
        <fullName evidence="3 5">Flagellar hook-basal body complex protein FliE</fullName>
    </recommendedName>
</protein>
<dbReference type="Proteomes" id="UP001595617">
    <property type="component" value="Unassembled WGS sequence"/>
</dbReference>
<evidence type="ECO:0000313" key="7">
    <source>
        <dbReference type="Proteomes" id="UP001595617"/>
    </source>
</evidence>
<evidence type="ECO:0000256" key="1">
    <source>
        <dbReference type="ARBA" id="ARBA00004117"/>
    </source>
</evidence>
<reference evidence="7" key="1">
    <citation type="journal article" date="2019" name="Int. J. Syst. Evol. Microbiol.">
        <title>The Global Catalogue of Microorganisms (GCM) 10K type strain sequencing project: providing services to taxonomists for standard genome sequencing and annotation.</title>
        <authorList>
            <consortium name="The Broad Institute Genomics Platform"/>
            <consortium name="The Broad Institute Genome Sequencing Center for Infectious Disease"/>
            <person name="Wu L."/>
            <person name="Ma J."/>
        </authorList>
    </citation>
    <scope>NUCLEOTIDE SEQUENCE [LARGE SCALE GENOMIC DNA]</scope>
    <source>
        <strain evidence="7">IBRC 10765</strain>
    </source>
</reference>
<keyword evidence="7" id="KW-1185">Reference proteome</keyword>
<name>A0ABV7ZYR2_9GAMM</name>
<evidence type="ECO:0000256" key="3">
    <source>
        <dbReference type="ARBA" id="ARBA00018024"/>
    </source>
</evidence>